<sequence length="205" mass="22322">MAEILHCYVALNQADAEFIDGSGVLDPQLFGSRCHVPLDQSPEAAIERSLHDKTTTAVQAATDTTNWRLLKVTLSSEQVSRAFQSGYLHWSSGMKNLEWWGKLQLRSEGAPGLLLTTEWIQHPLNALGLSAWGNSILGAVSNDSGTCGGCQEKAVPVWQSGAEFAKEEYCAKCWNQFFMQCSKRSLHENTWDGASAQAVSSEGGA</sequence>
<dbReference type="Proteomes" id="UP000654075">
    <property type="component" value="Unassembled WGS sequence"/>
</dbReference>
<dbReference type="EMBL" id="CAJNNW010002385">
    <property type="protein sequence ID" value="CAE8644177.1"/>
    <property type="molecule type" value="Genomic_DNA"/>
</dbReference>
<protein>
    <submittedName>
        <fullName evidence="1">Uncharacterized protein</fullName>
    </submittedName>
</protein>
<reference evidence="1" key="1">
    <citation type="submission" date="2021-02" db="EMBL/GenBank/DDBJ databases">
        <authorList>
            <person name="Dougan E. K."/>
            <person name="Rhodes N."/>
            <person name="Thang M."/>
            <person name="Chan C."/>
        </authorList>
    </citation>
    <scope>NUCLEOTIDE SEQUENCE</scope>
</reference>
<gene>
    <name evidence="1" type="ORF">PGLA1383_LOCUS36302</name>
    <name evidence="2" type="ORF">PGLA2088_LOCUS2827</name>
</gene>
<accession>A0A813FXG0</accession>
<proteinExistence type="predicted"/>
<evidence type="ECO:0000313" key="3">
    <source>
        <dbReference type="Proteomes" id="UP000654075"/>
    </source>
</evidence>
<comment type="caution">
    <text evidence="1">The sequence shown here is derived from an EMBL/GenBank/DDBJ whole genome shotgun (WGS) entry which is preliminary data.</text>
</comment>
<dbReference type="AlphaFoldDB" id="A0A813FXG0"/>
<name>A0A813FXG0_POLGL</name>
<dbReference type="EMBL" id="CAJNNV010026638">
    <property type="protein sequence ID" value="CAE8618700.1"/>
    <property type="molecule type" value="Genomic_DNA"/>
</dbReference>
<evidence type="ECO:0000313" key="1">
    <source>
        <dbReference type="EMBL" id="CAE8618700.1"/>
    </source>
</evidence>
<evidence type="ECO:0000313" key="2">
    <source>
        <dbReference type="EMBL" id="CAE8644177.1"/>
    </source>
</evidence>
<keyword evidence="3" id="KW-1185">Reference proteome</keyword>
<dbReference type="Proteomes" id="UP000626109">
    <property type="component" value="Unassembled WGS sequence"/>
</dbReference>
<organism evidence="1 3">
    <name type="scientific">Polarella glacialis</name>
    <name type="common">Dinoflagellate</name>
    <dbReference type="NCBI Taxonomy" id="89957"/>
    <lineage>
        <taxon>Eukaryota</taxon>
        <taxon>Sar</taxon>
        <taxon>Alveolata</taxon>
        <taxon>Dinophyceae</taxon>
        <taxon>Suessiales</taxon>
        <taxon>Suessiaceae</taxon>
        <taxon>Polarella</taxon>
    </lineage>
</organism>